<dbReference type="Proteomes" id="UP000219182">
    <property type="component" value="Unassembled WGS sequence"/>
</dbReference>
<reference evidence="1 2" key="1">
    <citation type="submission" date="2017-09" db="EMBL/GenBank/DDBJ databases">
        <title>Mesorhizobum sanjuanii sp. nov. isolated from nodules of Lotus tenuis in saline-alkaline lowlands of Flooding Pampa.</title>
        <authorList>
            <person name="Sannazzaro A.I."/>
            <person name="Torres Tejerizo G.A."/>
            <person name="Fontana F."/>
            <person name="Cumpa Velazquez L.M."/>
            <person name="Hansen L."/>
            <person name="Pistorio M."/>
            <person name="Estrella M.J."/>
        </authorList>
    </citation>
    <scope>NUCLEOTIDE SEQUENCE [LARGE SCALE GENOMIC DNA]</scope>
    <source>
        <strain evidence="1 2">BSA136</strain>
    </source>
</reference>
<comment type="caution">
    <text evidence="1">The sequence shown here is derived from an EMBL/GenBank/DDBJ whole genome shotgun (WGS) entry which is preliminary data.</text>
</comment>
<evidence type="ECO:0000313" key="2">
    <source>
        <dbReference type="Proteomes" id="UP000219182"/>
    </source>
</evidence>
<sequence>MGVREDDRQRKAYAKAWEAGLRPAMKGKGWRKYWSSISRRDGPWFICAECVLLWPTRRLQFLLQAKPMTLDPLLWKIMGAKGNETQPLSFRKWGTFTCEAPTFAEKIVECGDAEQMAIDFVQFATSERSSILSELPLKPFSTVLEAAKDKDSVGMLSTTRVLSLLDEEKYDDAISFLTGNFAKGVSINVVRPDAQGRMRSTSFFDLAHDYALSQKGRVVAATVG</sequence>
<keyword evidence="2" id="KW-1185">Reference proteome</keyword>
<protein>
    <submittedName>
        <fullName evidence="1">Uncharacterized protein</fullName>
    </submittedName>
</protein>
<dbReference type="RefSeq" id="WP_097575708.1">
    <property type="nucleotide sequence ID" value="NZ_NWQG01000153.1"/>
</dbReference>
<dbReference type="EMBL" id="NWQG01000153">
    <property type="protein sequence ID" value="PDQ19077.1"/>
    <property type="molecule type" value="Genomic_DNA"/>
</dbReference>
<gene>
    <name evidence="1" type="ORF">CN311_21490</name>
</gene>
<proteinExistence type="predicted"/>
<evidence type="ECO:0000313" key="1">
    <source>
        <dbReference type="EMBL" id="PDQ19077.1"/>
    </source>
</evidence>
<dbReference type="AlphaFoldDB" id="A0A2A6FAW6"/>
<name>A0A2A6FAW6_9HYPH</name>
<accession>A0A2A6FAW6</accession>
<organism evidence="1 2">
    <name type="scientific">Mesorhizobium sanjuanii</name>
    <dbReference type="NCBI Taxonomy" id="2037900"/>
    <lineage>
        <taxon>Bacteria</taxon>
        <taxon>Pseudomonadati</taxon>
        <taxon>Pseudomonadota</taxon>
        <taxon>Alphaproteobacteria</taxon>
        <taxon>Hyphomicrobiales</taxon>
        <taxon>Phyllobacteriaceae</taxon>
        <taxon>Mesorhizobium</taxon>
    </lineage>
</organism>